<keyword evidence="4 11" id="KW-1003">Cell membrane</keyword>
<evidence type="ECO:0000259" key="12">
    <source>
        <dbReference type="PROSITE" id="PS51012"/>
    </source>
</evidence>
<evidence type="ECO:0000256" key="10">
    <source>
        <dbReference type="ARBA" id="ARBA00023136"/>
    </source>
</evidence>
<keyword evidence="3 11" id="KW-0813">Transport</keyword>
<dbReference type="PANTHER" id="PTHR30413">
    <property type="entry name" value="INNER MEMBRANE TRANSPORT PERMEASE"/>
    <property type="match status" value="1"/>
</dbReference>
<evidence type="ECO:0000313" key="14">
    <source>
        <dbReference type="Proteomes" id="UP001251085"/>
    </source>
</evidence>
<evidence type="ECO:0000256" key="4">
    <source>
        <dbReference type="ARBA" id="ARBA00022475"/>
    </source>
</evidence>
<dbReference type="InterPro" id="IPR047817">
    <property type="entry name" value="ABC2_TM_bact-type"/>
</dbReference>
<keyword evidence="6 11" id="KW-0812">Transmembrane</keyword>
<keyword evidence="8 11" id="KW-1133">Transmembrane helix</keyword>
<comment type="caution">
    <text evidence="13">The sequence shown here is derived from an EMBL/GenBank/DDBJ whole genome shotgun (WGS) entry which is preliminary data.</text>
</comment>
<sequence length="250" mass="28357">MPRILTALILREMTTTYGRSAGGYAWAILDPVLGIVLLSVIFSMFLAKPGLGSNFPLFYATGFLPFAMFSDLTNKVASSIRYSRPFLAYPSVTFIDAILARIILNTLTHMTVITIVIGGIFVLYRMPIVVNLAEFFEGMLMIVAISVGVGTLNCYLLTTFPVWERVWQIITRPLFLASGVFFLYDKMPYEAQHILWFNPILHCIAQLRRGVYPVYDAEFVSPFYVFGISIVLLLFGLLLLERNHRDMLER</sequence>
<name>A0ABU3EA68_9RHOB</name>
<protein>
    <recommendedName>
        <fullName evidence="11">Transport permease protein</fullName>
    </recommendedName>
</protein>
<feature type="transmembrane region" description="Helical" evidence="11">
    <location>
        <begin position="110"/>
        <end position="128"/>
    </location>
</feature>
<dbReference type="InterPro" id="IPR000412">
    <property type="entry name" value="ABC_2_transport"/>
</dbReference>
<evidence type="ECO:0000256" key="1">
    <source>
        <dbReference type="ARBA" id="ARBA00004651"/>
    </source>
</evidence>
<keyword evidence="9" id="KW-0625">Polysaccharide transport</keyword>
<keyword evidence="14" id="KW-1185">Reference proteome</keyword>
<feature type="transmembrane region" description="Helical" evidence="11">
    <location>
        <begin position="21"/>
        <end position="45"/>
    </location>
</feature>
<dbReference type="PRINTS" id="PR00164">
    <property type="entry name" value="ABC2TRNSPORT"/>
</dbReference>
<keyword evidence="10 11" id="KW-0472">Membrane</keyword>
<dbReference type="Proteomes" id="UP001251085">
    <property type="component" value="Unassembled WGS sequence"/>
</dbReference>
<dbReference type="RefSeq" id="WP_311757478.1">
    <property type="nucleotide sequence ID" value="NZ_JAVRQI010000001.1"/>
</dbReference>
<gene>
    <name evidence="13" type="ORF">RM190_00765</name>
</gene>
<organism evidence="13 14">
    <name type="scientific">Paracoccus broussonetiae</name>
    <dbReference type="NCBI Taxonomy" id="3075834"/>
    <lineage>
        <taxon>Bacteria</taxon>
        <taxon>Pseudomonadati</taxon>
        <taxon>Pseudomonadota</taxon>
        <taxon>Alphaproteobacteria</taxon>
        <taxon>Rhodobacterales</taxon>
        <taxon>Paracoccaceae</taxon>
        <taxon>Paracoccus</taxon>
    </lineage>
</organism>
<evidence type="ECO:0000313" key="13">
    <source>
        <dbReference type="EMBL" id="MDT1060365.1"/>
    </source>
</evidence>
<feature type="transmembrane region" description="Helical" evidence="11">
    <location>
        <begin position="57"/>
        <end position="74"/>
    </location>
</feature>
<evidence type="ECO:0000256" key="5">
    <source>
        <dbReference type="ARBA" id="ARBA00022597"/>
    </source>
</evidence>
<dbReference type="Pfam" id="PF01061">
    <property type="entry name" value="ABC2_membrane"/>
    <property type="match status" value="1"/>
</dbReference>
<evidence type="ECO:0000256" key="7">
    <source>
        <dbReference type="ARBA" id="ARBA00022903"/>
    </source>
</evidence>
<dbReference type="EMBL" id="JAVRQI010000001">
    <property type="protein sequence ID" value="MDT1060365.1"/>
    <property type="molecule type" value="Genomic_DNA"/>
</dbReference>
<feature type="transmembrane region" description="Helical" evidence="11">
    <location>
        <begin position="221"/>
        <end position="240"/>
    </location>
</feature>
<dbReference type="InterPro" id="IPR013525">
    <property type="entry name" value="ABC2_TM"/>
</dbReference>
<evidence type="ECO:0000256" key="2">
    <source>
        <dbReference type="ARBA" id="ARBA00007783"/>
    </source>
</evidence>
<evidence type="ECO:0000256" key="8">
    <source>
        <dbReference type="ARBA" id="ARBA00022989"/>
    </source>
</evidence>
<accession>A0ABU3EA68</accession>
<comment type="subcellular location">
    <subcellularLocation>
        <location evidence="11">Cell inner membrane</location>
        <topology evidence="11">Multi-pass membrane protein</topology>
    </subcellularLocation>
    <subcellularLocation>
        <location evidence="1">Cell membrane</location>
        <topology evidence="1">Multi-pass membrane protein</topology>
    </subcellularLocation>
</comment>
<reference evidence="14" key="1">
    <citation type="submission" date="2023-07" db="EMBL/GenBank/DDBJ databases">
        <title>Characterization of two Paracoccaceae strains isolated from Phycosphere and proposal of Xinfangfangia lacusdiani sp. nov.</title>
        <authorList>
            <person name="Deng Y."/>
            <person name="Zhang Y.Q."/>
        </authorList>
    </citation>
    <scope>NUCLEOTIDE SEQUENCE [LARGE SCALE GENOMIC DNA]</scope>
    <source>
        <strain evidence="14">CPCC 101403</strain>
    </source>
</reference>
<feature type="domain" description="ABC transmembrane type-2" evidence="12">
    <location>
        <begin position="22"/>
        <end position="243"/>
    </location>
</feature>
<evidence type="ECO:0000256" key="11">
    <source>
        <dbReference type="RuleBase" id="RU361157"/>
    </source>
</evidence>
<comment type="similarity">
    <text evidence="2 11">Belongs to the ABC-2 integral membrane protein family.</text>
</comment>
<evidence type="ECO:0000256" key="9">
    <source>
        <dbReference type="ARBA" id="ARBA00023047"/>
    </source>
</evidence>
<proteinExistence type="inferred from homology"/>
<evidence type="ECO:0000256" key="6">
    <source>
        <dbReference type="ARBA" id="ARBA00022692"/>
    </source>
</evidence>
<feature type="transmembrane region" description="Helical" evidence="11">
    <location>
        <begin position="166"/>
        <end position="184"/>
    </location>
</feature>
<keyword evidence="5" id="KW-0762">Sugar transport</keyword>
<dbReference type="PANTHER" id="PTHR30413:SF10">
    <property type="entry name" value="CAPSULE POLYSACCHARIDE EXPORT INNER-MEMBRANE PROTEIN CTRC"/>
    <property type="match status" value="1"/>
</dbReference>
<keyword evidence="7" id="KW-0972">Capsule biogenesis/degradation</keyword>
<dbReference type="PROSITE" id="PS51012">
    <property type="entry name" value="ABC_TM2"/>
    <property type="match status" value="1"/>
</dbReference>
<feature type="transmembrane region" description="Helical" evidence="11">
    <location>
        <begin position="140"/>
        <end position="160"/>
    </location>
</feature>
<evidence type="ECO:0000256" key="3">
    <source>
        <dbReference type="ARBA" id="ARBA00022448"/>
    </source>
</evidence>